<keyword evidence="5" id="KW-1185">Reference proteome</keyword>
<feature type="transmembrane region" description="Helical" evidence="1">
    <location>
        <begin position="238"/>
        <end position="256"/>
    </location>
</feature>
<evidence type="ECO:0000259" key="3">
    <source>
        <dbReference type="PROSITE" id="PS50887"/>
    </source>
</evidence>
<comment type="caution">
    <text evidence="4">The sequence shown here is derived from an EMBL/GenBank/DDBJ whole genome shotgun (WGS) entry which is preliminary data.</text>
</comment>
<feature type="domain" description="EAL" evidence="2">
    <location>
        <begin position="525"/>
        <end position="778"/>
    </location>
</feature>
<dbReference type="Gene3D" id="3.30.70.270">
    <property type="match status" value="1"/>
</dbReference>
<evidence type="ECO:0000313" key="4">
    <source>
        <dbReference type="EMBL" id="TXR58148.1"/>
    </source>
</evidence>
<feature type="transmembrane region" description="Helical" evidence="1">
    <location>
        <begin position="268"/>
        <end position="293"/>
    </location>
</feature>
<dbReference type="RefSeq" id="WP_147924757.1">
    <property type="nucleotide sequence ID" value="NZ_VKAC01000001.1"/>
</dbReference>
<dbReference type="NCBIfam" id="TIGR00254">
    <property type="entry name" value="GGDEF"/>
    <property type="match status" value="1"/>
</dbReference>
<dbReference type="InterPro" id="IPR035919">
    <property type="entry name" value="EAL_sf"/>
</dbReference>
<dbReference type="PANTHER" id="PTHR33121:SF70">
    <property type="entry name" value="SIGNALING PROTEIN YKOW"/>
    <property type="match status" value="1"/>
</dbReference>
<evidence type="ECO:0000256" key="1">
    <source>
        <dbReference type="SAM" id="Phobius"/>
    </source>
</evidence>
<dbReference type="CDD" id="cd01948">
    <property type="entry name" value="EAL"/>
    <property type="match status" value="1"/>
</dbReference>
<dbReference type="InterPro" id="IPR000160">
    <property type="entry name" value="GGDEF_dom"/>
</dbReference>
<dbReference type="PROSITE" id="PS50887">
    <property type="entry name" value="GGDEF"/>
    <property type="match status" value="1"/>
</dbReference>
<dbReference type="SUPFAM" id="SSF55073">
    <property type="entry name" value="Nucleotide cyclase"/>
    <property type="match status" value="1"/>
</dbReference>
<organism evidence="4 5">
    <name type="scientific">Quadrisphaera setariae</name>
    <dbReference type="NCBI Taxonomy" id="2593304"/>
    <lineage>
        <taxon>Bacteria</taxon>
        <taxon>Bacillati</taxon>
        <taxon>Actinomycetota</taxon>
        <taxon>Actinomycetes</taxon>
        <taxon>Kineosporiales</taxon>
        <taxon>Kineosporiaceae</taxon>
        <taxon>Quadrisphaera</taxon>
    </lineage>
</organism>
<dbReference type="InterPro" id="IPR043128">
    <property type="entry name" value="Rev_trsase/Diguanyl_cyclase"/>
</dbReference>
<dbReference type="Gene3D" id="3.20.20.450">
    <property type="entry name" value="EAL domain"/>
    <property type="match status" value="1"/>
</dbReference>
<feature type="transmembrane region" description="Helical" evidence="1">
    <location>
        <begin position="178"/>
        <end position="204"/>
    </location>
</feature>
<evidence type="ECO:0000259" key="2">
    <source>
        <dbReference type="PROSITE" id="PS50883"/>
    </source>
</evidence>
<keyword evidence="1" id="KW-1133">Transmembrane helix</keyword>
<dbReference type="Pfam" id="PF00563">
    <property type="entry name" value="EAL"/>
    <property type="match status" value="1"/>
</dbReference>
<sequence>MLGLPRGAVLAVVGVALSVVLLGDVLGHLSGGAGGRVGPATPGRTAAVAVTTTGLAVLWLVGTAAVASRARRASTDRRLWRAVALLVGTLGAGLVAQPLLVGGLPEQAGTALPWVPAAAAVLVCFLPVYGAFVRWNLTRTHSADPDDRLNAVSAVLTGQALFGLLAEQLGGPLERLPWWQAQLLLAASAAGVVLGGTVLSTALLARRGRDLSTWLVCAAGVPATLGVFGLVLSPSGSPFPGTLTALAAALLLLVVASTQRAALAAPEVVRGAPATVGAYGVVVLALAVVLVAGLQRTGGDGSAPLAWALATAGLGAAGAATRLLLNLGELDQLAETLRQARTDDLTGLANRRGLLGRIDAVLAQGVPFTVVLVDLDRFKEVNDGLGHAAGDELLAAAAVRLRDAAGPGAEVGRLGGDEFALLLPGTGSPHPGEAGAASAASWGAHLVRALEAPYRVGPGSVHVGGSVGLVVHGGDPRPAPAGDGRLAALRSELLRRADAAMYAAKRSGGGWVVYDPDVHGDGEDALRTAEDLRRALVAGELVLHYQPQVRVCDGALTGVEALVRWQHPELGLLPPARFLPVAEDHGLIGQVTGAVLAQAVAQAAAWRRQGLDLRVSVNVSATDLLDTGLARELGALLLGHGVPASRLVLEVTETELVRDTERASQVLAELADLGVATSIDDFGTGWSSLAQLHRMRFSELKLDRSFTQHLLTDPRAAAITASTVDLAHALGLRVVAEGVEDPQTLARLADLQCDESQGYWHAPPMPAGALLGWTSTTREGARAEGW</sequence>
<dbReference type="GO" id="GO:0071111">
    <property type="term" value="F:cyclic-guanylate-specific phosphodiesterase activity"/>
    <property type="evidence" value="ECO:0007669"/>
    <property type="project" value="InterPro"/>
</dbReference>
<dbReference type="PANTHER" id="PTHR33121">
    <property type="entry name" value="CYCLIC DI-GMP PHOSPHODIESTERASE PDEF"/>
    <property type="match status" value="1"/>
</dbReference>
<dbReference type="OrthoDB" id="23692at2"/>
<dbReference type="Pfam" id="PF00990">
    <property type="entry name" value="GGDEF"/>
    <property type="match status" value="1"/>
</dbReference>
<name>A0A5C8ZM68_9ACTN</name>
<dbReference type="SMART" id="SM00267">
    <property type="entry name" value="GGDEF"/>
    <property type="match status" value="1"/>
</dbReference>
<dbReference type="InterPro" id="IPR050706">
    <property type="entry name" value="Cyclic-di-GMP_PDE-like"/>
</dbReference>
<protein>
    <submittedName>
        <fullName evidence="4">Bifunctional diguanylate cyclase/phosphodiesterase</fullName>
    </submittedName>
</protein>
<dbReference type="EMBL" id="VKAC01000001">
    <property type="protein sequence ID" value="TXR58148.1"/>
    <property type="molecule type" value="Genomic_DNA"/>
</dbReference>
<dbReference type="SUPFAM" id="SSF141868">
    <property type="entry name" value="EAL domain-like"/>
    <property type="match status" value="1"/>
</dbReference>
<dbReference type="SMART" id="SM00052">
    <property type="entry name" value="EAL"/>
    <property type="match status" value="1"/>
</dbReference>
<dbReference type="CDD" id="cd01949">
    <property type="entry name" value="GGDEF"/>
    <property type="match status" value="1"/>
</dbReference>
<dbReference type="PROSITE" id="PS50883">
    <property type="entry name" value="EAL"/>
    <property type="match status" value="1"/>
</dbReference>
<feature type="transmembrane region" description="Helical" evidence="1">
    <location>
        <begin position="211"/>
        <end position="232"/>
    </location>
</feature>
<keyword evidence="1" id="KW-0812">Transmembrane</keyword>
<dbReference type="AlphaFoldDB" id="A0A5C8ZM68"/>
<feature type="transmembrane region" description="Helical" evidence="1">
    <location>
        <begin position="112"/>
        <end position="137"/>
    </location>
</feature>
<feature type="domain" description="GGDEF" evidence="3">
    <location>
        <begin position="366"/>
        <end position="516"/>
    </location>
</feature>
<proteinExistence type="predicted"/>
<accession>A0A5C8ZM68</accession>
<reference evidence="4 5" key="1">
    <citation type="submission" date="2019-07" db="EMBL/GenBank/DDBJ databases">
        <title>Quadrisphaera sp. strain DD2A genome sequencing and assembly.</title>
        <authorList>
            <person name="Kim I."/>
        </authorList>
    </citation>
    <scope>NUCLEOTIDE SEQUENCE [LARGE SCALE GENOMIC DNA]</scope>
    <source>
        <strain evidence="4 5">DD2A</strain>
    </source>
</reference>
<dbReference type="InterPro" id="IPR029787">
    <property type="entry name" value="Nucleotide_cyclase"/>
</dbReference>
<feature type="transmembrane region" description="Helical" evidence="1">
    <location>
        <begin position="79"/>
        <end position="100"/>
    </location>
</feature>
<keyword evidence="1" id="KW-0472">Membrane</keyword>
<dbReference type="Proteomes" id="UP000321234">
    <property type="component" value="Unassembled WGS sequence"/>
</dbReference>
<feature type="transmembrane region" description="Helical" evidence="1">
    <location>
        <begin position="46"/>
        <end position="67"/>
    </location>
</feature>
<dbReference type="InterPro" id="IPR001633">
    <property type="entry name" value="EAL_dom"/>
</dbReference>
<gene>
    <name evidence="4" type="ORF">FMM08_02900</name>
</gene>
<evidence type="ECO:0000313" key="5">
    <source>
        <dbReference type="Proteomes" id="UP000321234"/>
    </source>
</evidence>
<feature type="transmembrane region" description="Helical" evidence="1">
    <location>
        <begin position="149"/>
        <end position="166"/>
    </location>
</feature>